<dbReference type="OrthoDB" id="1628901at2"/>
<feature type="domain" description="TonB C-terminal" evidence="11">
    <location>
        <begin position="266"/>
        <end position="357"/>
    </location>
</feature>
<evidence type="ECO:0000256" key="6">
    <source>
        <dbReference type="ARBA" id="ARBA00022692"/>
    </source>
</evidence>
<evidence type="ECO:0000256" key="7">
    <source>
        <dbReference type="ARBA" id="ARBA00022927"/>
    </source>
</evidence>
<evidence type="ECO:0000256" key="5">
    <source>
        <dbReference type="ARBA" id="ARBA00022519"/>
    </source>
</evidence>
<evidence type="ECO:0000256" key="9">
    <source>
        <dbReference type="ARBA" id="ARBA00023136"/>
    </source>
</evidence>
<dbReference type="Proteomes" id="UP000095230">
    <property type="component" value="Unassembled WGS sequence"/>
</dbReference>
<sequence length="357" mass="39710">MIGKNSYISAVILCGLLTLSPPITASPFSEAYSAYQAAIEQQDSAAAVKYAEQAYLLGKSYFEANSIDVAHLELNWATALQDNNENTLAYDHFNSVIATYRQRFGKDAIELIDPLIGAADTVELSKETKQLFEQAIDIAEDANKPLLLAEVQMLAFNKLASTAYYTRDVRDYAIDALEIYQTELPEDAVARLKATFYVGMVKAAESKTSLAIEYLEEVVKQFAVLDYSHPYKLAAHARLIELYEKKGDSDSSTQHCIAIGSMKPWSETQNQAPLFRLAPRYPISYARDGKEGWTQMSFTVDEQGFVKDPVVIASEGGKLFTKESLKAIKRWRYAPKFVDGQPVAAEATVQLEYSLSP</sequence>
<evidence type="ECO:0000256" key="10">
    <source>
        <dbReference type="SAM" id="SignalP"/>
    </source>
</evidence>
<dbReference type="EMBL" id="MCBT01000041">
    <property type="protein sequence ID" value="OEG73541.1"/>
    <property type="molecule type" value="Genomic_DNA"/>
</dbReference>
<dbReference type="GO" id="GO:0015031">
    <property type="term" value="P:protein transport"/>
    <property type="evidence" value="ECO:0007669"/>
    <property type="project" value="UniProtKB-KW"/>
</dbReference>
<dbReference type="GO" id="GO:0055085">
    <property type="term" value="P:transmembrane transport"/>
    <property type="evidence" value="ECO:0007669"/>
    <property type="project" value="InterPro"/>
</dbReference>
<dbReference type="STRING" id="23.BEL05_18360"/>
<dbReference type="GO" id="GO:0005886">
    <property type="term" value="C:plasma membrane"/>
    <property type="evidence" value="ECO:0007669"/>
    <property type="project" value="UniProtKB-SubCell"/>
</dbReference>
<evidence type="ECO:0000256" key="2">
    <source>
        <dbReference type="ARBA" id="ARBA00006555"/>
    </source>
</evidence>
<evidence type="ECO:0000256" key="8">
    <source>
        <dbReference type="ARBA" id="ARBA00022989"/>
    </source>
</evidence>
<dbReference type="PANTHER" id="PTHR33446">
    <property type="entry name" value="PROTEIN TONB-RELATED"/>
    <property type="match status" value="1"/>
</dbReference>
<dbReference type="NCBIfam" id="TIGR01352">
    <property type="entry name" value="tonB_Cterm"/>
    <property type="match status" value="1"/>
</dbReference>
<evidence type="ECO:0000256" key="3">
    <source>
        <dbReference type="ARBA" id="ARBA00022448"/>
    </source>
</evidence>
<evidence type="ECO:0000256" key="4">
    <source>
        <dbReference type="ARBA" id="ARBA00022475"/>
    </source>
</evidence>
<proteinExistence type="inferred from homology"/>
<organism evidence="13 14">
    <name type="scientific">Shewanella colwelliana</name>
    <name type="common">Alteromonas colwelliana</name>
    <dbReference type="NCBI Taxonomy" id="23"/>
    <lineage>
        <taxon>Bacteria</taxon>
        <taxon>Pseudomonadati</taxon>
        <taxon>Pseudomonadota</taxon>
        <taxon>Gammaproteobacteria</taxon>
        <taxon>Alteromonadales</taxon>
        <taxon>Shewanellaceae</taxon>
        <taxon>Shewanella</taxon>
    </lineage>
</organism>
<comment type="similarity">
    <text evidence="2">Belongs to the TonB family.</text>
</comment>
<dbReference type="PROSITE" id="PS52015">
    <property type="entry name" value="TONB_CTD"/>
    <property type="match status" value="1"/>
</dbReference>
<dbReference type="Pfam" id="PF03544">
    <property type="entry name" value="TonB_C"/>
    <property type="match status" value="1"/>
</dbReference>
<comment type="caution">
    <text evidence="13">The sequence shown here is derived from an EMBL/GenBank/DDBJ whole genome shotgun (WGS) entry which is preliminary data.</text>
</comment>
<comment type="subcellular location">
    <subcellularLocation>
        <location evidence="1">Cell inner membrane</location>
        <topology evidence="1">Single-pass membrane protein</topology>
        <orientation evidence="1">Periplasmic side</orientation>
    </subcellularLocation>
</comment>
<keyword evidence="7" id="KW-0653">Protein transport</keyword>
<keyword evidence="9" id="KW-0472">Membrane</keyword>
<protein>
    <submittedName>
        <fullName evidence="12">Cell envelope biogenesis protein TonB</fullName>
    </submittedName>
    <submittedName>
        <fullName evidence="13">Energy transducer TonB</fullName>
    </submittedName>
</protein>
<dbReference type="EMBL" id="BPEU01000011">
    <property type="protein sequence ID" value="GIU40398.1"/>
    <property type="molecule type" value="Genomic_DNA"/>
</dbReference>
<dbReference type="Proteomes" id="UP000773469">
    <property type="component" value="Unassembled WGS sequence"/>
</dbReference>
<evidence type="ECO:0000313" key="13">
    <source>
        <dbReference type="EMBL" id="OEG73541.1"/>
    </source>
</evidence>
<evidence type="ECO:0000313" key="15">
    <source>
        <dbReference type="Proteomes" id="UP000773469"/>
    </source>
</evidence>
<dbReference type="SUPFAM" id="SSF74653">
    <property type="entry name" value="TolA/TonB C-terminal domain"/>
    <property type="match status" value="1"/>
</dbReference>
<dbReference type="InterPro" id="IPR011990">
    <property type="entry name" value="TPR-like_helical_dom_sf"/>
</dbReference>
<reference evidence="12 15" key="2">
    <citation type="submission" date="2021-05" db="EMBL/GenBank/DDBJ databases">
        <title>Molecular characterization for Shewanella algae harboring chromosomal blaOXA-55-like strains isolated from clinical and environment sample.</title>
        <authorList>
            <person name="Ohama Y."/>
            <person name="Aoki K."/>
            <person name="Harada S."/>
            <person name="Moriya K."/>
            <person name="Ishii Y."/>
            <person name="Tateda K."/>
        </authorList>
    </citation>
    <scope>NUCLEOTIDE SEQUENCE [LARGE SCALE GENOMIC DNA]</scope>
    <source>
        <strain evidence="12 15">MBTL60-118</strain>
    </source>
</reference>
<accession>A0A1E5ISK0</accession>
<evidence type="ECO:0000313" key="12">
    <source>
        <dbReference type="EMBL" id="GIU40398.1"/>
    </source>
</evidence>
<evidence type="ECO:0000256" key="1">
    <source>
        <dbReference type="ARBA" id="ARBA00004383"/>
    </source>
</evidence>
<evidence type="ECO:0000313" key="14">
    <source>
        <dbReference type="Proteomes" id="UP000095230"/>
    </source>
</evidence>
<reference evidence="13 14" key="1">
    <citation type="submission" date="2016-07" db="EMBL/GenBank/DDBJ databases">
        <title>Whole-genome of two Shewanella species isolated from a digestive organ of sea cucumber Apostichopus japonicus Selenka 1867.</title>
        <authorList>
            <person name="Hong H.-H."/>
            <person name="Choi H."/>
            <person name="Cheon S."/>
            <person name="Oh J.-S."/>
            <person name="Lee H.-G."/>
            <person name="Park C."/>
        </authorList>
    </citation>
    <scope>NUCLEOTIDE SEQUENCE [LARGE SCALE GENOMIC DNA]</scope>
    <source>
        <strain evidence="13 14">CSB03KR</strain>
    </source>
</reference>
<keyword evidence="10" id="KW-0732">Signal</keyword>
<keyword evidence="4" id="KW-1003">Cell membrane</keyword>
<keyword evidence="3" id="KW-0813">Transport</keyword>
<dbReference type="InterPro" id="IPR037682">
    <property type="entry name" value="TonB_C"/>
</dbReference>
<keyword evidence="5" id="KW-0997">Cell inner membrane</keyword>
<feature type="signal peptide" evidence="10">
    <location>
        <begin position="1"/>
        <end position="25"/>
    </location>
</feature>
<name>A0A1E5ISK0_SHECO</name>
<dbReference type="RefSeq" id="WP_028763299.1">
    <property type="nucleotide sequence ID" value="NZ_BPEU01000011.1"/>
</dbReference>
<feature type="chain" id="PRO_5009179234" evidence="10">
    <location>
        <begin position="26"/>
        <end position="357"/>
    </location>
</feature>
<gene>
    <name evidence="12" type="primary">tonB_1</name>
    <name evidence="13" type="ORF">BEL05_18360</name>
    <name evidence="12" type="ORF">TUM3794_18200</name>
</gene>
<keyword evidence="15" id="KW-1185">Reference proteome</keyword>
<dbReference type="PANTHER" id="PTHR33446:SF14">
    <property type="entry name" value="PROTEIN TONB"/>
    <property type="match status" value="1"/>
</dbReference>
<dbReference type="InterPro" id="IPR051045">
    <property type="entry name" value="TonB-dependent_transducer"/>
</dbReference>
<dbReference type="InterPro" id="IPR006260">
    <property type="entry name" value="TonB/TolA_C"/>
</dbReference>
<dbReference type="Gene3D" id="3.30.2420.10">
    <property type="entry name" value="TonB"/>
    <property type="match status" value="1"/>
</dbReference>
<dbReference type="AlphaFoldDB" id="A0A1E5ISK0"/>
<dbReference type="Gene3D" id="1.25.40.10">
    <property type="entry name" value="Tetratricopeptide repeat domain"/>
    <property type="match status" value="2"/>
</dbReference>
<evidence type="ECO:0000259" key="11">
    <source>
        <dbReference type="PROSITE" id="PS52015"/>
    </source>
</evidence>
<keyword evidence="6" id="KW-0812">Transmembrane</keyword>
<keyword evidence="8" id="KW-1133">Transmembrane helix</keyword>